<feature type="region of interest" description="Disordered" evidence="1">
    <location>
        <begin position="1"/>
        <end position="79"/>
    </location>
</feature>
<sequence length="79" mass="8840">MDNTSNSQTSEHKEVKGVIDDDDPETVVDTNSKTKEGCKWKGEEEDQNQKIKGMPHQQVPQPQDFSAEALDKELPPTEA</sequence>
<reference evidence="3" key="3">
    <citation type="submission" date="2015-04" db="UniProtKB">
        <authorList>
            <consortium name="EnsemblPlants"/>
        </authorList>
    </citation>
    <scope>IDENTIFICATION</scope>
    <source>
        <strain evidence="3">cv. Jemalong A17</strain>
    </source>
</reference>
<proteinExistence type="predicted"/>
<dbReference type="EnsemblPlants" id="AET03131">
    <property type="protein sequence ID" value="AET03131"/>
    <property type="gene ID" value="MTR_8g063110"/>
</dbReference>
<evidence type="ECO:0000313" key="2">
    <source>
        <dbReference type="EMBL" id="AET03131.1"/>
    </source>
</evidence>
<feature type="compositionally biased region" description="Basic and acidic residues" evidence="1">
    <location>
        <begin position="32"/>
        <end position="42"/>
    </location>
</feature>
<reference evidence="2 4" key="2">
    <citation type="journal article" date="2014" name="BMC Genomics">
        <title>An improved genome release (version Mt4.0) for the model legume Medicago truncatula.</title>
        <authorList>
            <person name="Tang H."/>
            <person name="Krishnakumar V."/>
            <person name="Bidwell S."/>
            <person name="Rosen B."/>
            <person name="Chan A."/>
            <person name="Zhou S."/>
            <person name="Gentzbittel L."/>
            <person name="Childs K.L."/>
            <person name="Yandell M."/>
            <person name="Gundlach H."/>
            <person name="Mayer K.F."/>
            <person name="Schwartz D.C."/>
            <person name="Town C.D."/>
        </authorList>
    </citation>
    <scope>GENOME REANNOTATION</scope>
    <source>
        <strain evidence="3 4">cv. Jemalong A17</strain>
    </source>
</reference>
<dbReference type="PaxDb" id="3880-AET03131"/>
<dbReference type="OMA" id="NSHACAP"/>
<keyword evidence="4" id="KW-1185">Reference proteome</keyword>
<gene>
    <name evidence="2" type="ordered locus">MTR_8g063110</name>
</gene>
<evidence type="ECO:0000313" key="4">
    <source>
        <dbReference type="Proteomes" id="UP000002051"/>
    </source>
</evidence>
<evidence type="ECO:0000256" key="1">
    <source>
        <dbReference type="SAM" id="MobiDB-lite"/>
    </source>
</evidence>
<feature type="compositionally biased region" description="Basic and acidic residues" evidence="1">
    <location>
        <begin position="10"/>
        <end position="19"/>
    </location>
</feature>
<name>G7LFF2_MEDTR</name>
<reference evidence="2 4" key="1">
    <citation type="journal article" date="2011" name="Nature">
        <title>The Medicago genome provides insight into the evolution of rhizobial symbioses.</title>
        <authorList>
            <person name="Young N.D."/>
            <person name="Debelle F."/>
            <person name="Oldroyd G.E."/>
            <person name="Geurts R."/>
            <person name="Cannon S.B."/>
            <person name="Udvardi M.K."/>
            <person name="Benedito V.A."/>
            <person name="Mayer K.F."/>
            <person name="Gouzy J."/>
            <person name="Schoof H."/>
            <person name="Van de Peer Y."/>
            <person name="Proost S."/>
            <person name="Cook D.R."/>
            <person name="Meyers B.C."/>
            <person name="Spannagl M."/>
            <person name="Cheung F."/>
            <person name="De Mita S."/>
            <person name="Krishnakumar V."/>
            <person name="Gundlach H."/>
            <person name="Zhou S."/>
            <person name="Mudge J."/>
            <person name="Bharti A.K."/>
            <person name="Murray J.D."/>
            <person name="Naoumkina M.A."/>
            <person name="Rosen B."/>
            <person name="Silverstein K.A."/>
            <person name="Tang H."/>
            <person name="Rombauts S."/>
            <person name="Zhao P.X."/>
            <person name="Zhou P."/>
            <person name="Barbe V."/>
            <person name="Bardou P."/>
            <person name="Bechner M."/>
            <person name="Bellec A."/>
            <person name="Berger A."/>
            <person name="Berges H."/>
            <person name="Bidwell S."/>
            <person name="Bisseling T."/>
            <person name="Choisne N."/>
            <person name="Couloux A."/>
            <person name="Denny R."/>
            <person name="Deshpande S."/>
            <person name="Dai X."/>
            <person name="Doyle J.J."/>
            <person name="Dudez A.M."/>
            <person name="Farmer A.D."/>
            <person name="Fouteau S."/>
            <person name="Franken C."/>
            <person name="Gibelin C."/>
            <person name="Gish J."/>
            <person name="Goldstein S."/>
            <person name="Gonzalez A.J."/>
            <person name="Green P.J."/>
            <person name="Hallab A."/>
            <person name="Hartog M."/>
            <person name="Hua A."/>
            <person name="Humphray S.J."/>
            <person name="Jeong D.H."/>
            <person name="Jing Y."/>
            <person name="Jocker A."/>
            <person name="Kenton S.M."/>
            <person name="Kim D.J."/>
            <person name="Klee K."/>
            <person name="Lai H."/>
            <person name="Lang C."/>
            <person name="Lin S."/>
            <person name="Macmil S.L."/>
            <person name="Magdelenat G."/>
            <person name="Matthews L."/>
            <person name="McCorrison J."/>
            <person name="Monaghan E.L."/>
            <person name="Mun J.H."/>
            <person name="Najar F.Z."/>
            <person name="Nicholson C."/>
            <person name="Noirot C."/>
            <person name="O'Bleness M."/>
            <person name="Paule C.R."/>
            <person name="Poulain J."/>
            <person name="Prion F."/>
            <person name="Qin B."/>
            <person name="Qu C."/>
            <person name="Retzel E.F."/>
            <person name="Riddle C."/>
            <person name="Sallet E."/>
            <person name="Samain S."/>
            <person name="Samson N."/>
            <person name="Sanders I."/>
            <person name="Saurat O."/>
            <person name="Scarpelli C."/>
            <person name="Schiex T."/>
            <person name="Segurens B."/>
            <person name="Severin A.J."/>
            <person name="Sherrier D.J."/>
            <person name="Shi R."/>
            <person name="Sims S."/>
            <person name="Singer S.R."/>
            <person name="Sinharoy S."/>
            <person name="Sterck L."/>
            <person name="Viollet A."/>
            <person name="Wang B.B."/>
            <person name="Wang K."/>
            <person name="Wang M."/>
            <person name="Wang X."/>
            <person name="Warfsmann J."/>
            <person name="Weissenbach J."/>
            <person name="White D.D."/>
            <person name="White J.D."/>
            <person name="Wiley G.B."/>
            <person name="Wincker P."/>
            <person name="Xing Y."/>
            <person name="Yang L."/>
            <person name="Yao Z."/>
            <person name="Ying F."/>
            <person name="Zhai J."/>
            <person name="Zhou L."/>
            <person name="Zuber A."/>
            <person name="Denarie J."/>
            <person name="Dixon R.A."/>
            <person name="May G.D."/>
            <person name="Schwartz D.C."/>
            <person name="Rogers J."/>
            <person name="Quetier F."/>
            <person name="Town C.D."/>
            <person name="Roe B.A."/>
        </authorList>
    </citation>
    <scope>NUCLEOTIDE SEQUENCE [LARGE SCALE GENOMIC DNA]</scope>
    <source>
        <strain evidence="2">A17</strain>
        <strain evidence="3 4">cv. Jemalong A17</strain>
    </source>
</reference>
<dbReference type="EMBL" id="CM001224">
    <property type="protein sequence ID" value="AET03131.1"/>
    <property type="molecule type" value="Genomic_DNA"/>
</dbReference>
<evidence type="ECO:0000313" key="3">
    <source>
        <dbReference type="EnsemblPlants" id="AET03131"/>
    </source>
</evidence>
<dbReference type="HOGENOM" id="CLU_195533_0_0_1"/>
<organism evidence="2 4">
    <name type="scientific">Medicago truncatula</name>
    <name type="common">Barrel medic</name>
    <name type="synonym">Medicago tribuloides</name>
    <dbReference type="NCBI Taxonomy" id="3880"/>
    <lineage>
        <taxon>Eukaryota</taxon>
        <taxon>Viridiplantae</taxon>
        <taxon>Streptophyta</taxon>
        <taxon>Embryophyta</taxon>
        <taxon>Tracheophyta</taxon>
        <taxon>Spermatophyta</taxon>
        <taxon>Magnoliopsida</taxon>
        <taxon>eudicotyledons</taxon>
        <taxon>Gunneridae</taxon>
        <taxon>Pentapetalae</taxon>
        <taxon>rosids</taxon>
        <taxon>fabids</taxon>
        <taxon>Fabales</taxon>
        <taxon>Fabaceae</taxon>
        <taxon>Papilionoideae</taxon>
        <taxon>50 kb inversion clade</taxon>
        <taxon>NPAAA clade</taxon>
        <taxon>Hologalegina</taxon>
        <taxon>IRL clade</taxon>
        <taxon>Trifolieae</taxon>
        <taxon>Medicago</taxon>
    </lineage>
</organism>
<feature type="compositionally biased region" description="Basic and acidic residues" evidence="1">
    <location>
        <begin position="69"/>
        <end position="79"/>
    </location>
</feature>
<dbReference type="AlphaFoldDB" id="G7LFF2"/>
<accession>G7LFF2</accession>
<protein>
    <submittedName>
        <fullName evidence="2 3">Uncharacterized protein</fullName>
    </submittedName>
</protein>
<dbReference type="Proteomes" id="UP000002051">
    <property type="component" value="Chromosome 8"/>
</dbReference>